<name>A0AA96V1X6_9EURY</name>
<protein>
    <submittedName>
        <fullName evidence="1">Uncharacterized protein</fullName>
    </submittedName>
</protein>
<reference evidence="1 2" key="1">
    <citation type="submission" date="2023-07" db="EMBL/GenBank/DDBJ databases">
        <title>Closed genoem sequence of Methanomicrococcus sp. Hf6.</title>
        <authorList>
            <person name="Poehlein A."/>
            <person name="Protasov E."/>
            <person name="Platt K."/>
            <person name="Reeh H."/>
            <person name="Daniel R."/>
            <person name="Brune A."/>
        </authorList>
    </citation>
    <scope>NUCLEOTIDE SEQUENCE [LARGE SCALE GENOMIC DNA]</scope>
    <source>
        <strain evidence="1 2">Hf6</strain>
    </source>
</reference>
<dbReference type="KEGG" id="mehf:MmiHf6_17540"/>
<evidence type="ECO:0000313" key="2">
    <source>
        <dbReference type="Proteomes" id="UP001302978"/>
    </source>
</evidence>
<proteinExistence type="predicted"/>
<accession>A0AA96V1X6</accession>
<keyword evidence="2" id="KW-1185">Reference proteome</keyword>
<dbReference type="AlphaFoldDB" id="A0AA96V1X6"/>
<sequence>MLLFGSCLFRLATVFYCCLFRLRLPICNCLLMLPLPGRFPFLCVSAYFYRNPFAFANVPPLPTGFCFRLESGFRLPLFSLPAGSCRRRARAASFLKKFNTKNTLNFLKNSKSNIIRSFLISTIHYRFHLIFHSLLPRFQNLLISDCLFFFHSELYSDLFKIYSDFILYFRFYRRKQIWDYLIPK</sequence>
<organism evidence="1 2">
    <name type="scientific">Methanimicrococcus hongohii</name>
    <dbReference type="NCBI Taxonomy" id="3028295"/>
    <lineage>
        <taxon>Archaea</taxon>
        <taxon>Methanobacteriati</taxon>
        <taxon>Methanobacteriota</taxon>
        <taxon>Stenosarchaea group</taxon>
        <taxon>Methanomicrobia</taxon>
        <taxon>Methanosarcinales</taxon>
        <taxon>Methanosarcinaceae</taxon>
        <taxon>Methanimicrococcus</taxon>
    </lineage>
</organism>
<evidence type="ECO:0000313" key="1">
    <source>
        <dbReference type="EMBL" id="WNY24418.1"/>
    </source>
</evidence>
<gene>
    <name evidence="1" type="ORF">MmiHf6_17540</name>
</gene>
<dbReference type="Proteomes" id="UP001302978">
    <property type="component" value="Chromosome"/>
</dbReference>
<dbReference type="EMBL" id="CP131059">
    <property type="protein sequence ID" value="WNY24418.1"/>
    <property type="molecule type" value="Genomic_DNA"/>
</dbReference>